<name>A0A376CJN6_9CORY</name>
<dbReference type="EMBL" id="UFXQ01000001">
    <property type="protein sequence ID" value="STC68482.1"/>
    <property type="molecule type" value="Genomic_DNA"/>
</dbReference>
<gene>
    <name evidence="2" type="ORF">NCTC11862_00237</name>
</gene>
<evidence type="ECO:0000256" key="1">
    <source>
        <dbReference type="SAM" id="MobiDB-lite"/>
    </source>
</evidence>
<dbReference type="Gene3D" id="3.40.50.1820">
    <property type="entry name" value="alpha/beta hydrolase"/>
    <property type="match status" value="1"/>
</dbReference>
<reference evidence="2 3" key="1">
    <citation type="submission" date="2018-06" db="EMBL/GenBank/DDBJ databases">
        <authorList>
            <consortium name="Pathogen Informatics"/>
            <person name="Doyle S."/>
        </authorList>
    </citation>
    <scope>NUCLEOTIDE SEQUENCE [LARGE SCALE GENOMIC DNA]</scope>
    <source>
        <strain evidence="2 3">NCTC11862</strain>
    </source>
</reference>
<evidence type="ECO:0000313" key="2">
    <source>
        <dbReference type="EMBL" id="STC68482.1"/>
    </source>
</evidence>
<proteinExistence type="predicted"/>
<dbReference type="STRING" id="35756.GCA_001044155_01512"/>
<feature type="region of interest" description="Disordered" evidence="1">
    <location>
        <begin position="1"/>
        <end position="21"/>
    </location>
</feature>
<dbReference type="InterPro" id="IPR029058">
    <property type="entry name" value="AB_hydrolase_fold"/>
</dbReference>
<evidence type="ECO:0000313" key="3">
    <source>
        <dbReference type="Proteomes" id="UP000254467"/>
    </source>
</evidence>
<protein>
    <submittedName>
        <fullName evidence="2">Uncharacterized protein</fullName>
    </submittedName>
</protein>
<sequence length="298" mass="31520">MGRNGEIINGGGTGVHHEREGMAGPRERDFAGLEGKVFSLCNSGDLSCSAPHDSLIQAVAGYASRIEMEGPGDMQSGPILKDFLDQVLSGVELEEAIEASGMGPAQISAIAAIIVELANYGDIAYTHSGNGLTPAEFFGLITISALPNLMHKAVTAEYLGELLEAIAGIFEDSAPDTAAWIRVIVDTLYALEATETLYKDVSYAGHLPRVTTPTEARQYATREATSALMNAVATTTGLDAALADPKRANTVVTAQLAGDFGLKHMSYYKGGNLIEGLHGQGYVQRWLEAVTHGVLHDD</sequence>
<dbReference type="AlphaFoldDB" id="A0A376CJN6"/>
<keyword evidence="3" id="KW-1185">Reference proteome</keyword>
<dbReference type="Proteomes" id="UP000254467">
    <property type="component" value="Unassembled WGS sequence"/>
</dbReference>
<organism evidence="2 3">
    <name type="scientific">Corynebacterium pilosum</name>
    <dbReference type="NCBI Taxonomy" id="35756"/>
    <lineage>
        <taxon>Bacteria</taxon>
        <taxon>Bacillati</taxon>
        <taxon>Actinomycetota</taxon>
        <taxon>Actinomycetes</taxon>
        <taxon>Mycobacteriales</taxon>
        <taxon>Corynebacteriaceae</taxon>
        <taxon>Corynebacterium</taxon>
    </lineage>
</organism>
<accession>A0A376CJN6</accession>